<dbReference type="KEGG" id="pmak:PMPD1_1059"/>
<dbReference type="Proteomes" id="UP000505325">
    <property type="component" value="Chromosome"/>
</dbReference>
<name>A0A6M8U5W9_9GAMM</name>
<reference evidence="2 3" key="1">
    <citation type="submission" date="2020-06" db="EMBL/GenBank/DDBJ databases">
        <title>Genome sequence of Paramixta manurensis strain PD-1.</title>
        <authorList>
            <person name="Lee C.W."/>
            <person name="Kim J."/>
        </authorList>
    </citation>
    <scope>NUCLEOTIDE SEQUENCE [LARGE SCALE GENOMIC DNA]</scope>
    <source>
        <strain evidence="2 3">PD-1</strain>
    </source>
</reference>
<evidence type="ECO:0000313" key="3">
    <source>
        <dbReference type="Proteomes" id="UP000505325"/>
    </source>
</evidence>
<dbReference type="AlphaFoldDB" id="A0A6M8U5W9"/>
<gene>
    <name evidence="2" type="ORF">PMPD1_1059</name>
</gene>
<feature type="region of interest" description="Disordered" evidence="1">
    <location>
        <begin position="66"/>
        <end position="97"/>
    </location>
</feature>
<keyword evidence="3" id="KW-1185">Reference proteome</keyword>
<dbReference type="RefSeq" id="WP_173633068.1">
    <property type="nucleotide sequence ID" value="NZ_CP054212.1"/>
</dbReference>
<protein>
    <submittedName>
        <fullName evidence="2">Uncharacterized protein</fullName>
    </submittedName>
</protein>
<evidence type="ECO:0000256" key="1">
    <source>
        <dbReference type="SAM" id="MobiDB-lite"/>
    </source>
</evidence>
<sequence length="97" mass="10980">MNRSEIDRLTDEIIGEAVLSLFKENGPVTNQSLIGQLRTMEAGEPNRQRRELIARVITEVKNNMASGRRRALREQQSGDNVHPLFGSKPLSETNKKH</sequence>
<proteinExistence type="predicted"/>
<organism evidence="2 3">
    <name type="scientific">Paramixta manurensis</name>
    <dbReference type="NCBI Taxonomy" id="2740817"/>
    <lineage>
        <taxon>Bacteria</taxon>
        <taxon>Pseudomonadati</taxon>
        <taxon>Pseudomonadota</taxon>
        <taxon>Gammaproteobacteria</taxon>
        <taxon>Enterobacterales</taxon>
        <taxon>Erwiniaceae</taxon>
        <taxon>Paramixta</taxon>
    </lineage>
</organism>
<evidence type="ECO:0000313" key="2">
    <source>
        <dbReference type="EMBL" id="QKJ86025.1"/>
    </source>
</evidence>
<dbReference type="EMBL" id="CP054212">
    <property type="protein sequence ID" value="QKJ86025.1"/>
    <property type="molecule type" value="Genomic_DNA"/>
</dbReference>
<accession>A0A6M8U5W9</accession>